<dbReference type="AlphaFoldDB" id="A0A409YBI0"/>
<gene>
    <name evidence="2" type="ORF">CVT26_009721</name>
</gene>
<accession>A0A409YBI0</accession>
<feature type="region of interest" description="Disordered" evidence="1">
    <location>
        <begin position="32"/>
        <end position="65"/>
    </location>
</feature>
<evidence type="ECO:0000313" key="3">
    <source>
        <dbReference type="Proteomes" id="UP000284706"/>
    </source>
</evidence>
<comment type="caution">
    <text evidence="2">The sequence shown here is derived from an EMBL/GenBank/DDBJ whole genome shotgun (WGS) entry which is preliminary data.</text>
</comment>
<dbReference type="InParanoid" id="A0A409YBI0"/>
<reference evidence="2 3" key="1">
    <citation type="journal article" date="2018" name="Evol. Lett.">
        <title>Horizontal gene cluster transfer increased hallucinogenic mushroom diversity.</title>
        <authorList>
            <person name="Reynolds H.T."/>
            <person name="Vijayakumar V."/>
            <person name="Gluck-Thaler E."/>
            <person name="Korotkin H.B."/>
            <person name="Matheny P.B."/>
            <person name="Slot J.C."/>
        </authorList>
    </citation>
    <scope>NUCLEOTIDE SEQUENCE [LARGE SCALE GENOMIC DNA]</scope>
    <source>
        <strain evidence="2 3">SRW20</strain>
    </source>
</reference>
<evidence type="ECO:0000256" key="1">
    <source>
        <dbReference type="SAM" id="MobiDB-lite"/>
    </source>
</evidence>
<protein>
    <submittedName>
        <fullName evidence="2">Uncharacterized protein</fullName>
    </submittedName>
</protein>
<sequence length="134" mass="14773">MSTDPTTGWSNCQLEEISSIFCFEDRRGKKSTLDEPVQKHRATQVGNRPRLTAITPRYGNGKGAGNSHPQYLRLIVKVCNSPPVGVEFLDASQSDKAGINFFRLALHFPVDKVSKARTLSWTTMDGDAHLALGL</sequence>
<proteinExistence type="predicted"/>
<keyword evidence="3" id="KW-1185">Reference proteome</keyword>
<dbReference type="EMBL" id="NHYE01001011">
    <property type="protein sequence ID" value="PPR00351.1"/>
    <property type="molecule type" value="Genomic_DNA"/>
</dbReference>
<name>A0A409YBI0_9AGAR</name>
<organism evidence="2 3">
    <name type="scientific">Gymnopilus dilepis</name>
    <dbReference type="NCBI Taxonomy" id="231916"/>
    <lineage>
        <taxon>Eukaryota</taxon>
        <taxon>Fungi</taxon>
        <taxon>Dikarya</taxon>
        <taxon>Basidiomycota</taxon>
        <taxon>Agaricomycotina</taxon>
        <taxon>Agaricomycetes</taxon>
        <taxon>Agaricomycetidae</taxon>
        <taxon>Agaricales</taxon>
        <taxon>Agaricineae</taxon>
        <taxon>Hymenogastraceae</taxon>
        <taxon>Gymnopilus</taxon>
    </lineage>
</organism>
<evidence type="ECO:0000313" key="2">
    <source>
        <dbReference type="EMBL" id="PPR00351.1"/>
    </source>
</evidence>
<dbReference type="Proteomes" id="UP000284706">
    <property type="component" value="Unassembled WGS sequence"/>
</dbReference>